<evidence type="ECO:0000256" key="4">
    <source>
        <dbReference type="ARBA" id="ARBA00012647"/>
    </source>
</evidence>
<evidence type="ECO:0000256" key="14">
    <source>
        <dbReference type="ARBA" id="ARBA00023288"/>
    </source>
</evidence>
<keyword evidence="14" id="KW-0449">Lipoprotein</keyword>
<evidence type="ECO:0000256" key="16">
    <source>
        <dbReference type="ARBA" id="ARBA00036923"/>
    </source>
</evidence>
<dbReference type="EMBL" id="JBAMIC010000019">
    <property type="protein sequence ID" value="KAK7094250.1"/>
    <property type="molecule type" value="Genomic_DNA"/>
</dbReference>
<evidence type="ECO:0000256" key="22">
    <source>
        <dbReference type="ARBA" id="ARBA00048929"/>
    </source>
</evidence>
<feature type="chain" id="PRO_5043027818" description="Alkaline phosphatase, tissue-nonspecific isozyme" evidence="28">
    <location>
        <begin position="16"/>
        <end position="566"/>
    </location>
</feature>
<keyword evidence="12" id="KW-0472">Membrane</keyword>
<keyword evidence="11 26" id="KW-0460">Magnesium</keyword>
<dbReference type="PANTHER" id="PTHR11596:SF74">
    <property type="entry name" value="ALKALINE PHOSPHATASE, TISSUE-NONSPECIFIC ISOZYME"/>
    <property type="match status" value="1"/>
</dbReference>
<comment type="cofactor">
    <cofactor evidence="26">
        <name>Zn(2+)</name>
        <dbReference type="ChEBI" id="CHEBI:29105"/>
    </cofactor>
    <text evidence="26">Binds 2 Zn(2+) ions.</text>
</comment>
<name>A0AAN9G530_9CAEN</name>
<keyword evidence="10 26" id="KW-0862">Zinc</keyword>
<evidence type="ECO:0000256" key="8">
    <source>
        <dbReference type="ARBA" id="ARBA00022723"/>
    </source>
</evidence>
<evidence type="ECO:0000256" key="9">
    <source>
        <dbReference type="ARBA" id="ARBA00022801"/>
    </source>
</evidence>
<dbReference type="GO" id="GO:0046872">
    <property type="term" value="F:metal ion binding"/>
    <property type="evidence" value="ECO:0007669"/>
    <property type="project" value="UniProtKB-KW"/>
</dbReference>
<feature type="binding site" evidence="26">
    <location>
        <position position="393"/>
    </location>
    <ligand>
        <name>Zn(2+)</name>
        <dbReference type="ChEBI" id="CHEBI:29105"/>
        <label>2</label>
    </ligand>
</feature>
<evidence type="ECO:0000256" key="2">
    <source>
        <dbReference type="ARBA" id="ARBA00005984"/>
    </source>
</evidence>
<dbReference type="FunFam" id="3.40.720.10:FF:000008">
    <property type="entry name" value="Alkaline phosphatase"/>
    <property type="match status" value="1"/>
</dbReference>
<comment type="catalytic activity">
    <reaction evidence="23">
        <text>pyridoxal 5'-phosphate + H2O = pyridoxal + phosphate</text>
        <dbReference type="Rhea" id="RHEA:20533"/>
        <dbReference type="ChEBI" id="CHEBI:15377"/>
        <dbReference type="ChEBI" id="CHEBI:17310"/>
        <dbReference type="ChEBI" id="CHEBI:43474"/>
        <dbReference type="ChEBI" id="CHEBI:597326"/>
    </reaction>
    <physiologicalReaction direction="left-to-right" evidence="23">
        <dbReference type="Rhea" id="RHEA:20534"/>
    </physiologicalReaction>
</comment>
<dbReference type="EC" id="3.1.3.1" evidence="4"/>
<evidence type="ECO:0000256" key="23">
    <source>
        <dbReference type="ARBA" id="ARBA00049444"/>
    </source>
</evidence>
<evidence type="ECO:0000256" key="25">
    <source>
        <dbReference type="PIRSR" id="PIRSR601952-1"/>
    </source>
</evidence>
<keyword evidence="13" id="KW-0325">Glycoprotein</keyword>
<dbReference type="CDD" id="cd16012">
    <property type="entry name" value="ALP"/>
    <property type="match status" value="1"/>
</dbReference>
<evidence type="ECO:0000256" key="17">
    <source>
        <dbReference type="ARBA" id="ARBA00037828"/>
    </source>
</evidence>
<accession>A0AAN9G530</accession>
<comment type="subunit">
    <text evidence="3">Homodimer.</text>
</comment>
<evidence type="ECO:0000256" key="28">
    <source>
        <dbReference type="SAM" id="SignalP"/>
    </source>
</evidence>
<evidence type="ECO:0000256" key="27">
    <source>
        <dbReference type="RuleBase" id="RU003946"/>
    </source>
</evidence>
<dbReference type="GO" id="GO:0004035">
    <property type="term" value="F:alkaline phosphatase activity"/>
    <property type="evidence" value="ECO:0007669"/>
    <property type="project" value="UniProtKB-EC"/>
</dbReference>
<evidence type="ECO:0000256" key="18">
    <source>
        <dbReference type="ARBA" id="ARBA00040525"/>
    </source>
</evidence>
<evidence type="ECO:0000256" key="13">
    <source>
        <dbReference type="ARBA" id="ARBA00023180"/>
    </source>
</evidence>
<comment type="catalytic activity">
    <reaction evidence="16">
        <text>AMP + H2O = adenosine + phosphate</text>
        <dbReference type="Rhea" id="RHEA:29375"/>
        <dbReference type="ChEBI" id="CHEBI:15377"/>
        <dbReference type="ChEBI" id="CHEBI:16335"/>
        <dbReference type="ChEBI" id="CHEBI:43474"/>
        <dbReference type="ChEBI" id="CHEBI:456215"/>
    </reaction>
    <physiologicalReaction direction="left-to-right" evidence="16">
        <dbReference type="Rhea" id="RHEA:29376"/>
    </physiologicalReaction>
</comment>
<evidence type="ECO:0000256" key="12">
    <source>
        <dbReference type="ARBA" id="ARBA00023136"/>
    </source>
</evidence>
<evidence type="ECO:0000256" key="15">
    <source>
        <dbReference type="ARBA" id="ARBA00036105"/>
    </source>
</evidence>
<protein>
    <recommendedName>
        <fullName evidence="18">Alkaline phosphatase, tissue-nonspecific isozyme</fullName>
        <ecNumber evidence="4">3.1.3.1</ecNumber>
    </recommendedName>
    <alternativeName>
        <fullName evidence="19">Phosphoamidase</fullName>
    </alternativeName>
</protein>
<feature type="binding site" evidence="26">
    <location>
        <position position="469"/>
    </location>
    <ligand>
        <name>Zn(2+)</name>
        <dbReference type="ChEBI" id="CHEBI:29105"/>
        <label>2</label>
    </ligand>
</feature>
<evidence type="ECO:0000256" key="19">
    <source>
        <dbReference type="ARBA" id="ARBA00042603"/>
    </source>
</evidence>
<reference evidence="29 30" key="1">
    <citation type="submission" date="2024-02" db="EMBL/GenBank/DDBJ databases">
        <title>Chromosome-scale genome assembly of the rough periwinkle Littorina saxatilis.</title>
        <authorList>
            <person name="De Jode A."/>
            <person name="Faria R."/>
            <person name="Formenti G."/>
            <person name="Sims Y."/>
            <person name="Smith T.P."/>
            <person name="Tracey A."/>
            <person name="Wood J.M.D."/>
            <person name="Zagrodzka Z.B."/>
            <person name="Johannesson K."/>
            <person name="Butlin R.K."/>
            <person name="Leder E.H."/>
        </authorList>
    </citation>
    <scope>NUCLEOTIDE SEQUENCE [LARGE SCALE GENOMIC DNA]</scope>
    <source>
        <strain evidence="29">Snail1</strain>
        <tissue evidence="29">Muscle</tissue>
    </source>
</reference>
<organism evidence="29 30">
    <name type="scientific">Littorina saxatilis</name>
    <dbReference type="NCBI Taxonomy" id="31220"/>
    <lineage>
        <taxon>Eukaryota</taxon>
        <taxon>Metazoa</taxon>
        <taxon>Spiralia</taxon>
        <taxon>Lophotrochozoa</taxon>
        <taxon>Mollusca</taxon>
        <taxon>Gastropoda</taxon>
        <taxon>Caenogastropoda</taxon>
        <taxon>Littorinimorpha</taxon>
        <taxon>Littorinoidea</taxon>
        <taxon>Littorinidae</taxon>
        <taxon>Littorina</taxon>
    </lineage>
</organism>
<keyword evidence="8 26" id="KW-0479">Metal-binding</keyword>
<evidence type="ECO:0000256" key="5">
    <source>
        <dbReference type="ARBA" id="ARBA00022475"/>
    </source>
</evidence>
<feature type="active site" description="Phosphoserine intermediate" evidence="25">
    <location>
        <position position="120"/>
    </location>
</feature>
<feature type="binding site" evidence="26">
    <location>
        <position position="183"/>
    </location>
    <ligand>
        <name>Mg(2+)</name>
        <dbReference type="ChEBI" id="CHEBI:18420"/>
    </ligand>
</feature>
<dbReference type="PANTHER" id="PTHR11596">
    <property type="entry name" value="ALKALINE PHOSPHATASE"/>
    <property type="match status" value="1"/>
</dbReference>
<keyword evidence="30" id="KW-1185">Reference proteome</keyword>
<dbReference type="InterPro" id="IPR001952">
    <property type="entry name" value="Alkaline_phosphatase"/>
</dbReference>
<comment type="catalytic activity">
    <reaction evidence="15">
        <text>a phosphate monoester + H2O = an alcohol + phosphate</text>
        <dbReference type="Rhea" id="RHEA:15017"/>
        <dbReference type="ChEBI" id="CHEBI:15377"/>
        <dbReference type="ChEBI" id="CHEBI:30879"/>
        <dbReference type="ChEBI" id="CHEBI:43474"/>
        <dbReference type="ChEBI" id="CHEBI:67140"/>
        <dbReference type="EC" id="3.1.3.1"/>
    </reaction>
    <physiologicalReaction direction="left-to-right" evidence="15">
        <dbReference type="Rhea" id="RHEA:15018"/>
    </physiologicalReaction>
</comment>
<dbReference type="GO" id="GO:0098552">
    <property type="term" value="C:side of membrane"/>
    <property type="evidence" value="ECO:0007669"/>
    <property type="project" value="UniProtKB-KW"/>
</dbReference>
<dbReference type="SUPFAM" id="SSF53649">
    <property type="entry name" value="Alkaline phosphatase-like"/>
    <property type="match status" value="1"/>
</dbReference>
<comment type="catalytic activity">
    <reaction evidence="20">
        <text>diphosphate + H2O = 2 phosphate + H(+)</text>
        <dbReference type="Rhea" id="RHEA:24576"/>
        <dbReference type="ChEBI" id="CHEBI:15377"/>
        <dbReference type="ChEBI" id="CHEBI:15378"/>
        <dbReference type="ChEBI" id="CHEBI:33019"/>
        <dbReference type="ChEBI" id="CHEBI:43474"/>
    </reaction>
    <physiologicalReaction direction="left-to-right" evidence="20">
        <dbReference type="Rhea" id="RHEA:24577"/>
    </physiologicalReaction>
</comment>
<feature type="binding site" evidence="26">
    <location>
        <position position="355"/>
    </location>
    <ligand>
        <name>Zn(2+)</name>
        <dbReference type="ChEBI" id="CHEBI:29105"/>
        <label>2</label>
    </ligand>
</feature>
<evidence type="ECO:0000256" key="20">
    <source>
        <dbReference type="ARBA" id="ARBA00048097"/>
    </source>
</evidence>
<comment type="caution">
    <text evidence="29">The sequence shown here is derived from an EMBL/GenBank/DDBJ whole genome shotgun (WGS) entry which is preliminary data.</text>
</comment>
<feature type="binding site" evidence="26">
    <location>
        <position position="392"/>
    </location>
    <ligand>
        <name>Zn(2+)</name>
        <dbReference type="ChEBI" id="CHEBI:29105"/>
        <label>2</label>
    </ligand>
</feature>
<feature type="binding site" evidence="26">
    <location>
        <position position="351"/>
    </location>
    <ligand>
        <name>Zn(2+)</name>
        <dbReference type="ChEBI" id="CHEBI:29105"/>
        <label>2</label>
    </ligand>
</feature>
<comment type="similarity">
    <text evidence="2 27">Belongs to the alkaline phosphatase family.</text>
</comment>
<evidence type="ECO:0000256" key="7">
    <source>
        <dbReference type="ARBA" id="ARBA00022622"/>
    </source>
</evidence>
<proteinExistence type="inferred from homology"/>
<dbReference type="SMART" id="SM00098">
    <property type="entry name" value="alkPPc"/>
    <property type="match status" value="1"/>
</dbReference>
<keyword evidence="28" id="KW-0732">Signal</keyword>
<feature type="binding site" evidence="26">
    <location>
        <position position="346"/>
    </location>
    <ligand>
        <name>Mg(2+)</name>
        <dbReference type="ChEBI" id="CHEBI:18420"/>
    </ligand>
</feature>
<evidence type="ECO:0000256" key="21">
    <source>
        <dbReference type="ARBA" id="ARBA00048778"/>
    </source>
</evidence>
<keyword evidence="5" id="KW-1003">Cell membrane</keyword>
<comment type="catalytic activity">
    <reaction evidence="21">
        <text>ATP + H2O = ADP + phosphate + H(+)</text>
        <dbReference type="Rhea" id="RHEA:13065"/>
        <dbReference type="ChEBI" id="CHEBI:15377"/>
        <dbReference type="ChEBI" id="CHEBI:15378"/>
        <dbReference type="ChEBI" id="CHEBI:30616"/>
        <dbReference type="ChEBI" id="CHEBI:43474"/>
        <dbReference type="ChEBI" id="CHEBI:456216"/>
    </reaction>
    <physiologicalReaction direction="left-to-right" evidence="21">
        <dbReference type="Rhea" id="RHEA:13066"/>
    </physiologicalReaction>
</comment>
<dbReference type="AlphaFoldDB" id="A0AAN9G530"/>
<evidence type="ECO:0000313" key="29">
    <source>
        <dbReference type="EMBL" id="KAK7094250.1"/>
    </source>
</evidence>
<feature type="binding site" evidence="26">
    <location>
        <position position="181"/>
    </location>
    <ligand>
        <name>Mg(2+)</name>
        <dbReference type="ChEBI" id="CHEBI:18420"/>
    </ligand>
</feature>
<evidence type="ECO:0000256" key="1">
    <source>
        <dbReference type="ARBA" id="ARBA00004609"/>
    </source>
</evidence>
<evidence type="ECO:0000256" key="26">
    <source>
        <dbReference type="PIRSR" id="PIRSR601952-2"/>
    </source>
</evidence>
<dbReference type="Pfam" id="PF00245">
    <property type="entry name" value="Alk_phosphatase"/>
    <property type="match status" value="1"/>
</dbReference>
<keyword evidence="9" id="KW-0378">Hydrolase</keyword>
<evidence type="ECO:0000256" key="11">
    <source>
        <dbReference type="ARBA" id="ARBA00022842"/>
    </source>
</evidence>
<keyword evidence="6" id="KW-0091">Biomineralization</keyword>
<dbReference type="Gene3D" id="3.40.720.10">
    <property type="entry name" value="Alkaline Phosphatase, subunit A"/>
    <property type="match status" value="1"/>
</dbReference>
<dbReference type="GO" id="GO:0031214">
    <property type="term" value="P:biomineral tissue development"/>
    <property type="evidence" value="ECO:0007669"/>
    <property type="project" value="UniProtKB-KW"/>
</dbReference>
<comment type="catalytic activity">
    <reaction evidence="24">
        <text>ADP + H2O = AMP + phosphate + H(+)</text>
        <dbReference type="Rhea" id="RHEA:61436"/>
        <dbReference type="ChEBI" id="CHEBI:15377"/>
        <dbReference type="ChEBI" id="CHEBI:15378"/>
        <dbReference type="ChEBI" id="CHEBI:43474"/>
        <dbReference type="ChEBI" id="CHEBI:456215"/>
        <dbReference type="ChEBI" id="CHEBI:456216"/>
    </reaction>
    <physiologicalReaction direction="left-to-right" evidence="24">
        <dbReference type="Rhea" id="RHEA:61437"/>
    </physiologicalReaction>
</comment>
<comment type="cofactor">
    <cofactor evidence="26">
        <name>Mg(2+)</name>
        <dbReference type="ChEBI" id="CHEBI:18420"/>
    </cofactor>
    <text evidence="26">Binds 1 Mg(2+) ion.</text>
</comment>
<evidence type="ECO:0000256" key="10">
    <source>
        <dbReference type="ARBA" id="ARBA00022833"/>
    </source>
</evidence>
<comment type="subcellular location">
    <subcellularLocation>
        <location evidence="1">Cell membrane</location>
        <topology evidence="1">Lipid-anchor</topology>
        <topology evidence="1">GPI-anchor</topology>
    </subcellularLocation>
    <subcellularLocation>
        <location evidence="17">Extracellular vesicle membrane</location>
        <topology evidence="17">Lipid-anchor</topology>
        <topology evidence="17">GPI-anchor</topology>
    </subcellularLocation>
</comment>
<feature type="binding site" evidence="26">
    <location>
        <position position="70"/>
    </location>
    <ligand>
        <name>Mg(2+)</name>
        <dbReference type="ChEBI" id="CHEBI:18420"/>
    </ligand>
</feature>
<dbReference type="GO" id="GO:0005886">
    <property type="term" value="C:plasma membrane"/>
    <property type="evidence" value="ECO:0007669"/>
    <property type="project" value="UniProtKB-SubCell"/>
</dbReference>
<evidence type="ECO:0000256" key="6">
    <source>
        <dbReference type="ARBA" id="ARBA00022591"/>
    </source>
</evidence>
<sequence length="566" mass="61390">MTRLISSSLLSVVAASVVVAVAAAAAVVLPNVDESDPAHWMRIGREELAIALNREPINKRAKNVILLIGDGMGVSTVTASRIYQGQRNGKSGEEGLMFFENFPNIAHAKTYNVDKQTPDSAATATAFLCGVKNNYGTIGIDSTVNRRNCTAQHGHNLTSILHWSQQAGKDVGVVTNTRITHATPAAAYAQAADRNWEADSDMAGVEGGCKDIARQLVEDNPDIKVILGGGRYNFMPETVPDPESGDLNGKRQDDRDLVQEWLDEKHGRNFSASYVWNATSFYDVDPNSTDFLLGLFAASHMDYEFVRTSVPDEVNDEAGEPSLAEMTSTAINMLSKGQEGFFLLVEGGRIDHAHHSNRAKLSLADTVAFDEAVRAATEMTSREDTLIVVTADHSHVFVIGGYPSRGNSITGEEDMNLARDDLPFTTLLYGNGPGYAVTENATREDITHIDVEDIGYRQQAAVPMASETHAGEDVAIYAQGPMAHLFHATHEQSYIAYVMAFASCVGPYANEEDCAAALEPSTPLPMVSTTKKEGDSLCPTNSCGVVKSSMVVFFIWITSLWSFHLR</sequence>
<feature type="binding site" evidence="26">
    <location>
        <position position="70"/>
    </location>
    <ligand>
        <name>Zn(2+)</name>
        <dbReference type="ChEBI" id="CHEBI:29105"/>
        <label>2</label>
    </ligand>
</feature>
<evidence type="ECO:0000256" key="24">
    <source>
        <dbReference type="ARBA" id="ARBA00049526"/>
    </source>
</evidence>
<dbReference type="PRINTS" id="PR00113">
    <property type="entry name" value="ALKPHPHTASE"/>
</dbReference>
<keyword evidence="7" id="KW-0336">GPI-anchor</keyword>
<gene>
    <name evidence="29" type="ORF">V1264_007896</name>
</gene>
<evidence type="ECO:0000313" key="30">
    <source>
        <dbReference type="Proteomes" id="UP001374579"/>
    </source>
</evidence>
<comment type="catalytic activity">
    <reaction evidence="22">
        <text>phosphoethanolamine + H2O = ethanolamine + phosphate</text>
        <dbReference type="Rhea" id="RHEA:16089"/>
        <dbReference type="ChEBI" id="CHEBI:15377"/>
        <dbReference type="ChEBI" id="CHEBI:43474"/>
        <dbReference type="ChEBI" id="CHEBI:57603"/>
        <dbReference type="ChEBI" id="CHEBI:58190"/>
    </reaction>
    <physiologicalReaction direction="left-to-right" evidence="22">
        <dbReference type="Rhea" id="RHEA:16090"/>
    </physiologicalReaction>
</comment>
<dbReference type="InterPro" id="IPR017850">
    <property type="entry name" value="Alkaline_phosphatase_core_sf"/>
</dbReference>
<feature type="signal peptide" evidence="28">
    <location>
        <begin position="1"/>
        <end position="15"/>
    </location>
</feature>
<dbReference type="Proteomes" id="UP001374579">
    <property type="component" value="Unassembled WGS sequence"/>
</dbReference>
<evidence type="ECO:0000256" key="3">
    <source>
        <dbReference type="ARBA" id="ARBA00011738"/>
    </source>
</evidence>